<gene>
    <name evidence="3" type="ORF">GETHPA_15990</name>
</gene>
<feature type="transmembrane region" description="Helical" evidence="2">
    <location>
        <begin position="71"/>
        <end position="89"/>
    </location>
</feature>
<keyword evidence="2" id="KW-0812">Transmembrane</keyword>
<sequence>MTDPQTPPSPERAPSPDATQKLPTGMPLDPRSTVKMDVLPSDATDPGLAPPPEGPPLAPASEAHRSGPWKLLGGIAFLAVVLGGAYLVFFRGGPAPAPAAQAPSPEVVPAGVQTYLDQAKAGDAHAMRMLGVMYYYGLNVPQDREKGLHWYRQAAEKGSDAAREELAKLQAAGK</sequence>
<keyword evidence="4" id="KW-1185">Reference proteome</keyword>
<organism evidence="3 4">
    <name type="scientific">Geothrix rubra</name>
    <dbReference type="NCBI Taxonomy" id="2927977"/>
    <lineage>
        <taxon>Bacteria</taxon>
        <taxon>Pseudomonadati</taxon>
        <taxon>Acidobacteriota</taxon>
        <taxon>Holophagae</taxon>
        <taxon>Holophagales</taxon>
        <taxon>Holophagaceae</taxon>
        <taxon>Geothrix</taxon>
    </lineage>
</organism>
<dbReference type="SMART" id="SM00671">
    <property type="entry name" value="SEL1"/>
    <property type="match status" value="1"/>
</dbReference>
<reference evidence="3 4" key="1">
    <citation type="journal article" date="2023" name="Antonie Van Leeuwenhoek">
        <title>Mesoterricola silvestris gen. nov., sp. nov., Mesoterricola sediminis sp. nov., Geothrix oryzae sp. nov., Geothrix edaphica sp. nov., Geothrix rubra sp. nov., and Geothrix limicola sp. nov., six novel members of Acidobacteriota isolated from soils.</title>
        <authorList>
            <person name="Itoh H."/>
            <person name="Sugisawa Y."/>
            <person name="Mise K."/>
            <person name="Xu Z."/>
            <person name="Kuniyasu M."/>
            <person name="Ushijima N."/>
            <person name="Kawano K."/>
            <person name="Kobayashi E."/>
            <person name="Shiratori Y."/>
            <person name="Masuda Y."/>
            <person name="Senoo K."/>
        </authorList>
    </citation>
    <scope>NUCLEOTIDE SEQUENCE [LARGE SCALE GENOMIC DNA]</scope>
    <source>
        <strain evidence="3 4">Red803</strain>
    </source>
</reference>
<feature type="compositionally biased region" description="Pro residues" evidence="1">
    <location>
        <begin position="48"/>
        <end position="58"/>
    </location>
</feature>
<dbReference type="SUPFAM" id="SSF81901">
    <property type="entry name" value="HCP-like"/>
    <property type="match status" value="1"/>
</dbReference>
<dbReference type="InterPro" id="IPR011990">
    <property type="entry name" value="TPR-like_helical_dom_sf"/>
</dbReference>
<proteinExistence type="predicted"/>
<dbReference type="Proteomes" id="UP001165089">
    <property type="component" value="Unassembled WGS sequence"/>
</dbReference>
<name>A0ABQ5Q6J4_9BACT</name>
<dbReference type="RefSeq" id="WP_285724420.1">
    <property type="nucleotide sequence ID" value="NZ_BSDD01000003.1"/>
</dbReference>
<evidence type="ECO:0008006" key="5">
    <source>
        <dbReference type="Google" id="ProtNLM"/>
    </source>
</evidence>
<evidence type="ECO:0000313" key="3">
    <source>
        <dbReference type="EMBL" id="GLH70066.1"/>
    </source>
</evidence>
<comment type="caution">
    <text evidence="3">The sequence shown here is derived from an EMBL/GenBank/DDBJ whole genome shotgun (WGS) entry which is preliminary data.</text>
</comment>
<dbReference type="InterPro" id="IPR006597">
    <property type="entry name" value="Sel1-like"/>
</dbReference>
<dbReference type="Gene3D" id="1.25.40.10">
    <property type="entry name" value="Tetratricopeptide repeat domain"/>
    <property type="match status" value="1"/>
</dbReference>
<feature type="compositionally biased region" description="Pro residues" evidence="1">
    <location>
        <begin position="1"/>
        <end position="13"/>
    </location>
</feature>
<accession>A0ABQ5Q6J4</accession>
<feature type="region of interest" description="Disordered" evidence="1">
    <location>
        <begin position="1"/>
        <end position="64"/>
    </location>
</feature>
<keyword evidence="2" id="KW-0472">Membrane</keyword>
<evidence type="ECO:0000313" key="4">
    <source>
        <dbReference type="Proteomes" id="UP001165089"/>
    </source>
</evidence>
<protein>
    <recommendedName>
        <fullName evidence="5">Sel1 repeat family protein</fullName>
    </recommendedName>
</protein>
<dbReference type="Pfam" id="PF08238">
    <property type="entry name" value="Sel1"/>
    <property type="match status" value="1"/>
</dbReference>
<evidence type="ECO:0000256" key="2">
    <source>
        <dbReference type="SAM" id="Phobius"/>
    </source>
</evidence>
<evidence type="ECO:0000256" key="1">
    <source>
        <dbReference type="SAM" id="MobiDB-lite"/>
    </source>
</evidence>
<dbReference type="EMBL" id="BSDD01000003">
    <property type="protein sequence ID" value="GLH70066.1"/>
    <property type="molecule type" value="Genomic_DNA"/>
</dbReference>
<keyword evidence="2" id="KW-1133">Transmembrane helix</keyword>